<protein>
    <recommendedName>
        <fullName evidence="13">Mechanosensitive ion channel protein MscS</fullName>
    </recommendedName>
</protein>
<dbReference type="GO" id="GO:0008381">
    <property type="term" value="F:mechanosensitive monoatomic ion channel activity"/>
    <property type="evidence" value="ECO:0007669"/>
    <property type="project" value="UniProtKB-ARBA"/>
</dbReference>
<dbReference type="SUPFAM" id="SSF82861">
    <property type="entry name" value="Mechanosensitive channel protein MscS (YggB), transmembrane region"/>
    <property type="match status" value="1"/>
</dbReference>
<evidence type="ECO:0000256" key="3">
    <source>
        <dbReference type="ARBA" id="ARBA00022475"/>
    </source>
</evidence>
<keyword evidence="5 8" id="KW-1133">Transmembrane helix</keyword>
<dbReference type="InterPro" id="IPR049278">
    <property type="entry name" value="MS_channel_C"/>
</dbReference>
<evidence type="ECO:0000313" key="11">
    <source>
        <dbReference type="EMBL" id="OBQ55703.1"/>
    </source>
</evidence>
<dbReference type="SUPFAM" id="SSF50182">
    <property type="entry name" value="Sm-like ribonucleoproteins"/>
    <property type="match status" value="1"/>
</dbReference>
<comment type="similarity">
    <text evidence="2">Belongs to the MscS (TC 1.A.23) family.</text>
</comment>
<feature type="transmembrane region" description="Helical" evidence="8">
    <location>
        <begin position="350"/>
        <end position="370"/>
    </location>
</feature>
<evidence type="ECO:0000256" key="5">
    <source>
        <dbReference type="ARBA" id="ARBA00022989"/>
    </source>
</evidence>
<dbReference type="PATRIC" id="fig|1560234.3.peg.2570"/>
<dbReference type="InterPro" id="IPR010920">
    <property type="entry name" value="LSM_dom_sf"/>
</dbReference>
<dbReference type="AlphaFoldDB" id="A0A1B7XJL9"/>
<dbReference type="SUPFAM" id="SSF82689">
    <property type="entry name" value="Mechanosensitive channel protein MscS (YggB), C-terminal domain"/>
    <property type="match status" value="1"/>
</dbReference>
<feature type="domain" description="Mechanosensitive ion channel MscS C-terminal" evidence="10">
    <location>
        <begin position="486"/>
        <end position="560"/>
    </location>
</feature>
<dbReference type="InterPro" id="IPR045042">
    <property type="entry name" value="YnaI-like"/>
</dbReference>
<keyword evidence="12" id="KW-1185">Reference proteome</keyword>
<evidence type="ECO:0000259" key="10">
    <source>
        <dbReference type="Pfam" id="PF21082"/>
    </source>
</evidence>
<keyword evidence="4 8" id="KW-0812">Transmembrane</keyword>
<dbReference type="PANTHER" id="PTHR43634:SF2">
    <property type="entry name" value="LOW CONDUCTANCE MECHANOSENSITIVE CHANNEL YNAI"/>
    <property type="match status" value="1"/>
</dbReference>
<feature type="transmembrane region" description="Helical" evidence="8">
    <location>
        <begin position="237"/>
        <end position="258"/>
    </location>
</feature>
<evidence type="ECO:0008006" key="13">
    <source>
        <dbReference type="Google" id="ProtNLM"/>
    </source>
</evidence>
<evidence type="ECO:0000259" key="9">
    <source>
        <dbReference type="Pfam" id="PF00924"/>
    </source>
</evidence>
<keyword evidence="6 8" id="KW-0472">Membrane</keyword>
<keyword evidence="3" id="KW-1003">Cell membrane</keyword>
<evidence type="ECO:0000256" key="7">
    <source>
        <dbReference type="SAM" id="MobiDB-lite"/>
    </source>
</evidence>
<dbReference type="InterPro" id="IPR006685">
    <property type="entry name" value="MscS_channel_2nd"/>
</dbReference>
<name>A0A1B7XJL9_9BACT</name>
<proteinExistence type="inferred from homology"/>
<dbReference type="GO" id="GO:0005886">
    <property type="term" value="C:plasma membrane"/>
    <property type="evidence" value="ECO:0007669"/>
    <property type="project" value="UniProtKB-SubCell"/>
</dbReference>
<feature type="domain" description="Mechanosensitive ion channel MscS" evidence="9">
    <location>
        <begin position="400"/>
        <end position="466"/>
    </location>
</feature>
<dbReference type="Gene3D" id="2.30.30.60">
    <property type="match status" value="1"/>
</dbReference>
<feature type="region of interest" description="Disordered" evidence="7">
    <location>
        <begin position="614"/>
        <end position="663"/>
    </location>
</feature>
<evidence type="ECO:0000256" key="1">
    <source>
        <dbReference type="ARBA" id="ARBA00004651"/>
    </source>
</evidence>
<dbReference type="Pfam" id="PF00924">
    <property type="entry name" value="MS_channel_2nd"/>
    <property type="match status" value="1"/>
</dbReference>
<dbReference type="RefSeq" id="WP_066852631.1">
    <property type="nucleotide sequence ID" value="NZ_JXMS01000004.1"/>
</dbReference>
<dbReference type="EMBL" id="JXMS01000004">
    <property type="protein sequence ID" value="OBQ55703.1"/>
    <property type="molecule type" value="Genomic_DNA"/>
</dbReference>
<gene>
    <name evidence="11" type="ORF">SP90_03495</name>
</gene>
<dbReference type="OrthoDB" id="9784565at2"/>
<evidence type="ECO:0000256" key="4">
    <source>
        <dbReference type="ARBA" id="ARBA00022692"/>
    </source>
</evidence>
<comment type="caution">
    <text evidence="11">The sequence shown here is derived from an EMBL/GenBank/DDBJ whole genome shotgun (WGS) entry which is preliminary data.</text>
</comment>
<dbReference type="InterPro" id="IPR011066">
    <property type="entry name" value="MscS_channel_C_sf"/>
</dbReference>
<reference evidence="11 12" key="1">
    <citation type="submission" date="2015-01" db="EMBL/GenBank/DDBJ databases">
        <title>Desulfovibrio sp. JC271 draft genome sequence.</title>
        <authorList>
            <person name="Shivani Y."/>
            <person name="Subhash Y."/>
            <person name="Sasikala C."/>
            <person name="Ramana C.V."/>
        </authorList>
    </citation>
    <scope>NUCLEOTIDE SEQUENCE [LARGE SCALE GENOMIC DNA]</scope>
    <source>
        <strain evidence="11 12">JC271</strain>
    </source>
</reference>
<evidence type="ECO:0000256" key="2">
    <source>
        <dbReference type="ARBA" id="ARBA00008017"/>
    </source>
</evidence>
<organism evidence="11 12">
    <name type="scientific">Halodesulfovibrio spirochaetisodalis</name>
    <dbReference type="NCBI Taxonomy" id="1560234"/>
    <lineage>
        <taxon>Bacteria</taxon>
        <taxon>Pseudomonadati</taxon>
        <taxon>Thermodesulfobacteriota</taxon>
        <taxon>Desulfovibrionia</taxon>
        <taxon>Desulfovibrionales</taxon>
        <taxon>Desulfovibrionaceae</taxon>
        <taxon>Halodesulfovibrio</taxon>
    </lineage>
</organism>
<feature type="compositionally biased region" description="Basic and acidic residues" evidence="7">
    <location>
        <begin position="645"/>
        <end position="663"/>
    </location>
</feature>
<evidence type="ECO:0000256" key="6">
    <source>
        <dbReference type="ARBA" id="ARBA00023136"/>
    </source>
</evidence>
<dbReference type="STRING" id="1560234.SP90_03495"/>
<sequence>MIRQYFSVVFVSFAMGVFLLASPLASPCAASKIMNNPLTPPNTFSPQATLTSYLTHITEAFSLLQEAFVLDLNSDRIFTHTPKVLRLREEANLHFRKAIDCIDLSEVPAVYKKEISKEVVIQLKEVLDRIDLPNLTMVPVVDSSGKTLEKCWRVPKTPIEMTLITEGDRNGEYLFNAETVAKVPELYEMAKRLPYKNHDTEYFFQFYISTPGSLLPPKWFHYIPRWMSAEIYFGETIFQWTMLSLSFLFLIIVTSLVYRFCSKRINPEHPIRSDMYKLALPLILSFLAYTLMHFLENTINLSGATLYYTTGLLDVIKWLSAAWAIVVGGSLAANIFIANPNVNPQSIDASLIRTIAYLFSIFLAICILFYGGSNLGLPLIPIVTGLGVIGLAVSLAAKPTIENIIGGLTLFADRTVRIGEYCAFEDQWGKVLHIGLRSTRIRAGDRTVISIPNAIFSQMQLVNISHRDIYRFSEYLHLRQETTGTQLRWIIAHIREMLVAHPKVLSKYLYRVKLDSYGNYSKVIRVYTFISGDLRWEEYLEVRQDLLFRIAEIIHEAGSDFAYPSQTIYLAKDRGKITPTEQVLMDMERPEQEYPYPNTSDNRYDELLDRMHYPPTSEEDFVGLPLRDKSELDDDENAEVAAGDEDTKNADEAEKKDYRVLRR</sequence>
<dbReference type="InterPro" id="IPR023408">
    <property type="entry name" value="MscS_beta-dom_sf"/>
</dbReference>
<evidence type="ECO:0000313" key="12">
    <source>
        <dbReference type="Proteomes" id="UP000091979"/>
    </source>
</evidence>
<dbReference type="Pfam" id="PF21082">
    <property type="entry name" value="MS_channel_3rd"/>
    <property type="match status" value="1"/>
</dbReference>
<accession>A0A1B7XJL9</accession>
<feature type="transmembrane region" description="Helical" evidence="8">
    <location>
        <begin position="376"/>
        <end position="397"/>
    </location>
</feature>
<dbReference type="Gene3D" id="3.30.70.100">
    <property type="match status" value="1"/>
</dbReference>
<feature type="transmembrane region" description="Helical" evidence="8">
    <location>
        <begin position="315"/>
        <end position="338"/>
    </location>
</feature>
<evidence type="ECO:0000256" key="8">
    <source>
        <dbReference type="SAM" id="Phobius"/>
    </source>
</evidence>
<dbReference type="InterPro" id="IPR011014">
    <property type="entry name" value="MscS_channel_TM-2"/>
</dbReference>
<feature type="transmembrane region" description="Helical" evidence="8">
    <location>
        <begin position="278"/>
        <end position="295"/>
    </location>
</feature>
<feature type="compositionally biased region" description="Acidic residues" evidence="7">
    <location>
        <begin position="631"/>
        <end position="644"/>
    </location>
</feature>
<dbReference type="Proteomes" id="UP000091979">
    <property type="component" value="Unassembled WGS sequence"/>
</dbReference>
<dbReference type="PANTHER" id="PTHR43634">
    <property type="entry name" value="OW CONDUCTANCE MECHANOSENSITIVE CHANNEL"/>
    <property type="match status" value="1"/>
</dbReference>
<comment type="subcellular location">
    <subcellularLocation>
        <location evidence="1">Cell membrane</location>
        <topology evidence="1">Multi-pass membrane protein</topology>
    </subcellularLocation>
</comment>
<dbReference type="Gene3D" id="1.10.287.1260">
    <property type="match status" value="1"/>
</dbReference>